<evidence type="ECO:0000313" key="2">
    <source>
        <dbReference type="EMBL" id="KAH7372854.1"/>
    </source>
</evidence>
<sequence length="267" mass="31070">MAKSLVWCDLSEKQISIILEECDSSASIEEKLQCFMKLNDKADARSGILLDMYLHAFLFTQDNRFTTEKTSAFISIIKDIHTKSVGEFLTLDRSWQRTKDLLLMHSVQRPPFSIQIFSWADLKAITSFILNTYYRHYKLYQYSFCPNYILNLDTYKEEIEIAPSIPSLSEAIGQEQWDAEQEALRKQQEREMLKKLAEEAEAEEAARQASIEAAYRNAVPEELAHKTKALIDFYLDNMKAQLVSMLQEQEKRMEEKFLSLHIQAKGK</sequence>
<dbReference type="OrthoDB" id="425082at2759"/>
<dbReference type="AlphaFoldDB" id="A0A8T2SV94"/>
<protein>
    <submittedName>
        <fullName evidence="2">Uncharacterized protein</fullName>
    </submittedName>
</protein>
<keyword evidence="3" id="KW-1185">Reference proteome</keyword>
<keyword evidence="1" id="KW-0175">Coiled coil</keyword>
<accession>A0A8T2SV94</accession>
<feature type="coiled-coil region" evidence="1">
    <location>
        <begin position="179"/>
        <end position="213"/>
    </location>
</feature>
<dbReference type="Proteomes" id="UP000825935">
    <property type="component" value="Chromosome 17"/>
</dbReference>
<dbReference type="EMBL" id="CM035422">
    <property type="protein sequence ID" value="KAH7372852.1"/>
    <property type="molecule type" value="Genomic_DNA"/>
</dbReference>
<dbReference type="PANTHER" id="PTHR28457">
    <property type="entry name" value="COILED-COIL DOMAIN-CONTAINING PROTEIN 189"/>
    <property type="match status" value="1"/>
</dbReference>
<organism evidence="2 3">
    <name type="scientific">Ceratopteris richardii</name>
    <name type="common">Triangle waterfern</name>
    <dbReference type="NCBI Taxonomy" id="49495"/>
    <lineage>
        <taxon>Eukaryota</taxon>
        <taxon>Viridiplantae</taxon>
        <taxon>Streptophyta</taxon>
        <taxon>Embryophyta</taxon>
        <taxon>Tracheophyta</taxon>
        <taxon>Polypodiopsida</taxon>
        <taxon>Polypodiidae</taxon>
        <taxon>Polypodiales</taxon>
        <taxon>Pteridineae</taxon>
        <taxon>Pteridaceae</taxon>
        <taxon>Parkerioideae</taxon>
        <taxon>Ceratopteris</taxon>
    </lineage>
</organism>
<dbReference type="InterPro" id="IPR032727">
    <property type="entry name" value="CLAMP"/>
</dbReference>
<evidence type="ECO:0000256" key="1">
    <source>
        <dbReference type="SAM" id="Coils"/>
    </source>
</evidence>
<reference evidence="2" key="1">
    <citation type="submission" date="2021-08" db="EMBL/GenBank/DDBJ databases">
        <title>WGS assembly of Ceratopteris richardii.</title>
        <authorList>
            <person name="Marchant D.B."/>
            <person name="Chen G."/>
            <person name="Jenkins J."/>
            <person name="Shu S."/>
            <person name="Leebens-Mack J."/>
            <person name="Grimwood J."/>
            <person name="Schmutz J."/>
            <person name="Soltis P."/>
            <person name="Soltis D."/>
            <person name="Chen Z.-H."/>
        </authorList>
    </citation>
    <scope>NUCLEOTIDE SEQUENCE</scope>
    <source>
        <strain evidence="2">Whitten #5841</strain>
        <tissue evidence="2">Leaf</tissue>
    </source>
</reference>
<dbReference type="Pfam" id="PF14769">
    <property type="entry name" value="CLAMP"/>
    <property type="match status" value="1"/>
</dbReference>
<proteinExistence type="predicted"/>
<dbReference type="OMA" id="QTYIKTQ"/>
<gene>
    <name evidence="2" type="ORF">KP509_17G025000</name>
</gene>
<dbReference type="EMBL" id="CM035422">
    <property type="protein sequence ID" value="KAH7372854.1"/>
    <property type="molecule type" value="Genomic_DNA"/>
</dbReference>
<comment type="caution">
    <text evidence="2">The sequence shown here is derived from an EMBL/GenBank/DDBJ whole genome shotgun (WGS) entry which is preliminary data.</text>
</comment>
<dbReference type="PANTHER" id="PTHR28457:SF1">
    <property type="entry name" value="CILIA- AND FLAGELLA-ASSOCIATED PROTEIN 119"/>
    <property type="match status" value="1"/>
</dbReference>
<evidence type="ECO:0000313" key="3">
    <source>
        <dbReference type="Proteomes" id="UP000825935"/>
    </source>
</evidence>
<name>A0A8T2SV94_CERRI</name>